<dbReference type="PANTHER" id="PTHR30055:SF234">
    <property type="entry name" value="HTH-TYPE TRANSCRIPTIONAL REGULATOR BETI"/>
    <property type="match status" value="1"/>
</dbReference>
<keyword evidence="2" id="KW-0805">Transcription regulation</keyword>
<organism evidence="7 8">
    <name type="scientific">Metabacillus mangrovi</name>
    <dbReference type="NCBI Taxonomy" id="1491830"/>
    <lineage>
        <taxon>Bacteria</taxon>
        <taxon>Bacillati</taxon>
        <taxon>Bacillota</taxon>
        <taxon>Bacilli</taxon>
        <taxon>Bacillales</taxon>
        <taxon>Bacillaceae</taxon>
        <taxon>Metabacillus</taxon>
    </lineage>
</organism>
<reference evidence="7 8" key="1">
    <citation type="journal article" date="2017" name="Int. J. Syst. Evol. Microbiol.">
        <title>Bacillus mangrovi sp. nov., isolated from a sediment sample from a mangrove forest.</title>
        <authorList>
            <person name="Gupta V."/>
            <person name="Singh P.K."/>
            <person name="Korpole S."/>
            <person name="Tanuku N.R.S."/>
            <person name="Pinnaka A.K."/>
        </authorList>
    </citation>
    <scope>NUCLEOTIDE SEQUENCE [LARGE SCALE GENOMIC DNA]</scope>
    <source>
        <strain evidence="7 8">KCTC 33872</strain>
    </source>
</reference>
<accession>A0A7X2S599</accession>
<dbReference type="SUPFAM" id="SSF46689">
    <property type="entry name" value="Homeodomain-like"/>
    <property type="match status" value="1"/>
</dbReference>
<dbReference type="InterPro" id="IPR023772">
    <property type="entry name" value="DNA-bd_HTH_TetR-type_CS"/>
</dbReference>
<evidence type="ECO:0000313" key="8">
    <source>
        <dbReference type="Proteomes" id="UP000434639"/>
    </source>
</evidence>
<dbReference type="PROSITE" id="PS01081">
    <property type="entry name" value="HTH_TETR_1"/>
    <property type="match status" value="1"/>
</dbReference>
<name>A0A7X2S599_9BACI</name>
<dbReference type="Pfam" id="PF00440">
    <property type="entry name" value="TetR_N"/>
    <property type="match status" value="1"/>
</dbReference>
<evidence type="ECO:0000256" key="4">
    <source>
        <dbReference type="ARBA" id="ARBA00023163"/>
    </source>
</evidence>
<comment type="caution">
    <text evidence="7">The sequence shown here is derived from an EMBL/GenBank/DDBJ whole genome shotgun (WGS) entry which is preliminary data.</text>
</comment>
<dbReference type="RefSeq" id="WP_155111597.1">
    <property type="nucleotide sequence ID" value="NZ_WMIB01000004.1"/>
</dbReference>
<protein>
    <submittedName>
        <fullName evidence="7">TetR family transcriptional regulator</fullName>
    </submittedName>
</protein>
<dbReference type="InterPro" id="IPR050109">
    <property type="entry name" value="HTH-type_TetR-like_transc_reg"/>
</dbReference>
<keyword evidence="3 5" id="KW-0238">DNA-binding</keyword>
<keyword evidence="1" id="KW-0678">Repressor</keyword>
<dbReference type="GO" id="GO:0000976">
    <property type="term" value="F:transcription cis-regulatory region binding"/>
    <property type="evidence" value="ECO:0007669"/>
    <property type="project" value="TreeGrafter"/>
</dbReference>
<feature type="DNA-binding region" description="H-T-H motif" evidence="5">
    <location>
        <begin position="31"/>
        <end position="50"/>
    </location>
</feature>
<dbReference type="Proteomes" id="UP000434639">
    <property type="component" value="Unassembled WGS sequence"/>
</dbReference>
<dbReference type="InterPro" id="IPR009057">
    <property type="entry name" value="Homeodomain-like_sf"/>
</dbReference>
<evidence type="ECO:0000313" key="7">
    <source>
        <dbReference type="EMBL" id="MTH53061.1"/>
    </source>
</evidence>
<dbReference type="PANTHER" id="PTHR30055">
    <property type="entry name" value="HTH-TYPE TRANSCRIPTIONAL REGULATOR RUTR"/>
    <property type="match status" value="1"/>
</dbReference>
<dbReference type="Pfam" id="PF13977">
    <property type="entry name" value="TetR_C_6"/>
    <property type="match status" value="1"/>
</dbReference>
<evidence type="ECO:0000259" key="6">
    <source>
        <dbReference type="PROSITE" id="PS50977"/>
    </source>
</evidence>
<sequence>MPKFVDHHQQKELIAHAAFTIAAREGMEKVSVRKVAEEAGLSPGSMRHYFSSQSDLYRFTMEYTAKRIQKRAEQAALTGDLSEDIQVYIRECLPLTQEKRTETEVWLSFTIKALTDPELEELSRQMYSELQQGLRRIIHALVQYGPAKPGLDEELETFRFHALIDGLALHGMIHPEDCTFERMDRLIRAHIKSLCI</sequence>
<evidence type="ECO:0000256" key="5">
    <source>
        <dbReference type="PROSITE-ProRule" id="PRU00335"/>
    </source>
</evidence>
<dbReference type="AlphaFoldDB" id="A0A7X2S599"/>
<keyword evidence="4" id="KW-0804">Transcription</keyword>
<dbReference type="GO" id="GO:0003700">
    <property type="term" value="F:DNA-binding transcription factor activity"/>
    <property type="evidence" value="ECO:0007669"/>
    <property type="project" value="TreeGrafter"/>
</dbReference>
<evidence type="ECO:0000256" key="3">
    <source>
        <dbReference type="ARBA" id="ARBA00023125"/>
    </source>
</evidence>
<dbReference type="EMBL" id="WMIB01000004">
    <property type="protein sequence ID" value="MTH53061.1"/>
    <property type="molecule type" value="Genomic_DNA"/>
</dbReference>
<dbReference type="InterPro" id="IPR036271">
    <property type="entry name" value="Tet_transcr_reg_TetR-rel_C_sf"/>
</dbReference>
<feature type="domain" description="HTH tetR-type" evidence="6">
    <location>
        <begin position="8"/>
        <end position="68"/>
    </location>
</feature>
<dbReference type="SUPFAM" id="SSF48498">
    <property type="entry name" value="Tetracyclin repressor-like, C-terminal domain"/>
    <property type="match status" value="1"/>
</dbReference>
<keyword evidence="8" id="KW-1185">Reference proteome</keyword>
<dbReference type="Gene3D" id="1.10.357.10">
    <property type="entry name" value="Tetracycline Repressor, domain 2"/>
    <property type="match status" value="1"/>
</dbReference>
<dbReference type="InterPro" id="IPR001647">
    <property type="entry name" value="HTH_TetR"/>
</dbReference>
<proteinExistence type="predicted"/>
<evidence type="ECO:0000256" key="2">
    <source>
        <dbReference type="ARBA" id="ARBA00023015"/>
    </source>
</evidence>
<gene>
    <name evidence="7" type="ORF">GKZ89_06520</name>
</gene>
<evidence type="ECO:0000256" key="1">
    <source>
        <dbReference type="ARBA" id="ARBA00022491"/>
    </source>
</evidence>
<dbReference type="OrthoDB" id="9816296at2"/>
<dbReference type="InterPro" id="IPR039538">
    <property type="entry name" value="BetI_C"/>
</dbReference>
<dbReference type="PROSITE" id="PS50977">
    <property type="entry name" value="HTH_TETR_2"/>
    <property type="match status" value="1"/>
</dbReference>